<name>A0AAJ1IDD0_9SPIO</name>
<evidence type="ECO:0000256" key="4">
    <source>
        <dbReference type="ARBA" id="ARBA00022989"/>
    </source>
</evidence>
<gene>
    <name evidence="7" type="ORF">PQJ61_10780</name>
</gene>
<dbReference type="Pfam" id="PF02653">
    <property type="entry name" value="BPD_transp_2"/>
    <property type="match status" value="1"/>
</dbReference>
<dbReference type="AlphaFoldDB" id="A0AAJ1IDD0"/>
<feature type="transmembrane region" description="Helical" evidence="6">
    <location>
        <begin position="272"/>
        <end position="293"/>
    </location>
</feature>
<evidence type="ECO:0000313" key="8">
    <source>
        <dbReference type="Proteomes" id="UP001221217"/>
    </source>
</evidence>
<feature type="transmembrane region" description="Helical" evidence="6">
    <location>
        <begin position="101"/>
        <end position="121"/>
    </location>
</feature>
<evidence type="ECO:0000256" key="3">
    <source>
        <dbReference type="ARBA" id="ARBA00022692"/>
    </source>
</evidence>
<comment type="caution">
    <text evidence="7">The sequence shown here is derived from an EMBL/GenBank/DDBJ whole genome shotgun (WGS) entry which is preliminary data.</text>
</comment>
<keyword evidence="5 6" id="KW-0472">Membrane</keyword>
<dbReference type="CDD" id="cd06579">
    <property type="entry name" value="TM_PBP1_transp_AraH_like"/>
    <property type="match status" value="1"/>
</dbReference>
<accession>A0AAJ1IDD0</accession>
<feature type="transmembrane region" description="Helical" evidence="6">
    <location>
        <begin position="77"/>
        <end position="94"/>
    </location>
</feature>
<feature type="transmembrane region" description="Helical" evidence="6">
    <location>
        <begin position="160"/>
        <end position="185"/>
    </location>
</feature>
<keyword evidence="4 6" id="KW-1133">Transmembrane helix</keyword>
<comment type="subcellular location">
    <subcellularLocation>
        <location evidence="1">Cell membrane</location>
        <topology evidence="1">Multi-pass membrane protein</topology>
    </subcellularLocation>
</comment>
<dbReference type="InterPro" id="IPR001851">
    <property type="entry name" value="ABC_transp_permease"/>
</dbReference>
<reference evidence="7 8" key="1">
    <citation type="submission" date="2022-12" db="EMBL/GenBank/DDBJ databases">
        <title>Metagenome assembled genome from gulf of manar.</title>
        <authorList>
            <person name="Kohli P."/>
            <person name="Pk S."/>
            <person name="Venkata Ramana C."/>
            <person name="Sasikala C."/>
        </authorList>
    </citation>
    <scope>NUCLEOTIDE SEQUENCE [LARGE SCALE GENOMIC DNA]</scope>
    <source>
        <strain evidence="7">JB008</strain>
    </source>
</reference>
<keyword evidence="2" id="KW-1003">Cell membrane</keyword>
<evidence type="ECO:0000313" key="7">
    <source>
        <dbReference type="EMBL" id="MDC7227233.1"/>
    </source>
</evidence>
<dbReference type="PANTHER" id="PTHR32196:SF63">
    <property type="entry name" value="INNER MEMBRANE ABC TRANSPORTER PERMEASE PROTEIN YJFF"/>
    <property type="match status" value="1"/>
</dbReference>
<organism evidence="7 8">
    <name type="scientific">Candidatus Thalassospirochaeta sargassi</name>
    <dbReference type="NCBI Taxonomy" id="3119039"/>
    <lineage>
        <taxon>Bacteria</taxon>
        <taxon>Pseudomonadati</taxon>
        <taxon>Spirochaetota</taxon>
        <taxon>Spirochaetia</taxon>
        <taxon>Spirochaetales</taxon>
        <taxon>Spirochaetaceae</taxon>
        <taxon>Candidatus Thalassospirochaeta</taxon>
    </lineage>
</organism>
<evidence type="ECO:0000256" key="6">
    <source>
        <dbReference type="SAM" id="Phobius"/>
    </source>
</evidence>
<dbReference type="PANTHER" id="PTHR32196">
    <property type="entry name" value="ABC TRANSPORTER PERMEASE PROTEIN YPHD-RELATED-RELATED"/>
    <property type="match status" value="1"/>
</dbReference>
<evidence type="ECO:0000256" key="1">
    <source>
        <dbReference type="ARBA" id="ARBA00004651"/>
    </source>
</evidence>
<dbReference type="GO" id="GO:0005886">
    <property type="term" value="C:plasma membrane"/>
    <property type="evidence" value="ECO:0007669"/>
    <property type="project" value="UniProtKB-SubCell"/>
</dbReference>
<feature type="transmembrane region" description="Helical" evidence="6">
    <location>
        <begin position="20"/>
        <end position="39"/>
    </location>
</feature>
<sequence>MELSKAGFKGKFRISASKNVRYLFLIGLIIVVSTFFTFINPKFLSLVNIGILLRSISVLFLLSMGMTFVIITGGVDLSVGSNVAFAGAVGVLTLQATGNPVIAAIVTIAAGAAIGFINGYFVGKLDLSPFMITLATMALARGLSLVLYKADAISVTNEAFLWLGKTSVGPFPIVIVFDILVFLFIKSLLNRHTFGRDVFAVGSNLKAAHLLGRNVNMVLIKVYVLTGVMAGISSIITIGRVSSGQPWAGLNLEFDAITAVVMGGTSMAGGEGSLVGTIIGVIFYGIIINGLILTGANPYFQSVAKGLILLIVVVLDQVQKNRSAE</sequence>
<proteinExistence type="predicted"/>
<keyword evidence="3 6" id="KW-0812">Transmembrane</keyword>
<evidence type="ECO:0000256" key="2">
    <source>
        <dbReference type="ARBA" id="ARBA00022475"/>
    </source>
</evidence>
<feature type="transmembrane region" description="Helical" evidence="6">
    <location>
        <begin position="51"/>
        <end position="71"/>
    </location>
</feature>
<evidence type="ECO:0000256" key="5">
    <source>
        <dbReference type="ARBA" id="ARBA00023136"/>
    </source>
</evidence>
<dbReference type="GO" id="GO:0022857">
    <property type="term" value="F:transmembrane transporter activity"/>
    <property type="evidence" value="ECO:0007669"/>
    <property type="project" value="InterPro"/>
</dbReference>
<dbReference type="EMBL" id="JAQQAL010000023">
    <property type="protein sequence ID" value="MDC7227233.1"/>
    <property type="molecule type" value="Genomic_DNA"/>
</dbReference>
<feature type="transmembrane region" description="Helical" evidence="6">
    <location>
        <begin position="127"/>
        <end position="148"/>
    </location>
</feature>
<protein>
    <submittedName>
        <fullName evidence="7">ABC transporter permease</fullName>
    </submittedName>
</protein>
<feature type="transmembrane region" description="Helical" evidence="6">
    <location>
        <begin position="218"/>
        <end position="238"/>
    </location>
</feature>
<dbReference type="Proteomes" id="UP001221217">
    <property type="component" value="Unassembled WGS sequence"/>
</dbReference>